<feature type="transmembrane region" description="Helical" evidence="5">
    <location>
        <begin position="28"/>
        <end position="50"/>
    </location>
</feature>
<dbReference type="InterPro" id="IPR011527">
    <property type="entry name" value="ABC1_TM_dom"/>
</dbReference>
<feature type="transmembrane region" description="Helical" evidence="5">
    <location>
        <begin position="139"/>
        <end position="157"/>
    </location>
</feature>
<evidence type="ECO:0000256" key="5">
    <source>
        <dbReference type="SAM" id="Phobius"/>
    </source>
</evidence>
<organism evidence="7 8">
    <name type="scientific">Mangrovivirga cuniculi</name>
    <dbReference type="NCBI Taxonomy" id="2715131"/>
    <lineage>
        <taxon>Bacteria</taxon>
        <taxon>Pseudomonadati</taxon>
        <taxon>Bacteroidota</taxon>
        <taxon>Cytophagia</taxon>
        <taxon>Cytophagales</taxon>
        <taxon>Mangrovivirgaceae</taxon>
        <taxon>Mangrovivirga</taxon>
    </lineage>
</organism>
<feature type="transmembrane region" description="Helical" evidence="5">
    <location>
        <begin position="249"/>
        <end position="272"/>
    </location>
</feature>
<dbReference type="PANTHER" id="PTHR43394:SF4">
    <property type="entry name" value="TOXIN SECRETION ABC TRANSPORTER ATP-BINDING PROTEIN"/>
    <property type="match status" value="1"/>
</dbReference>
<gene>
    <name evidence="7" type="ORF">DCC35_17120</name>
</gene>
<evidence type="ECO:0000256" key="2">
    <source>
        <dbReference type="ARBA" id="ARBA00022692"/>
    </source>
</evidence>
<feature type="domain" description="ABC transmembrane type-1" evidence="6">
    <location>
        <begin position="32"/>
        <end position="307"/>
    </location>
</feature>
<evidence type="ECO:0000313" key="8">
    <source>
        <dbReference type="Proteomes" id="UP000298616"/>
    </source>
</evidence>
<dbReference type="InterPro" id="IPR036640">
    <property type="entry name" value="ABC1_TM_sf"/>
</dbReference>
<evidence type="ECO:0000256" key="1">
    <source>
        <dbReference type="ARBA" id="ARBA00004651"/>
    </source>
</evidence>
<dbReference type="RefSeq" id="WP_137091923.1">
    <property type="nucleotide sequence ID" value="NZ_CP028923.1"/>
</dbReference>
<dbReference type="GO" id="GO:0005886">
    <property type="term" value="C:plasma membrane"/>
    <property type="evidence" value="ECO:0007669"/>
    <property type="project" value="UniProtKB-SubCell"/>
</dbReference>
<dbReference type="Proteomes" id="UP000298616">
    <property type="component" value="Chromosome"/>
</dbReference>
<dbReference type="InterPro" id="IPR027417">
    <property type="entry name" value="P-loop_NTPase"/>
</dbReference>
<evidence type="ECO:0000256" key="3">
    <source>
        <dbReference type="ARBA" id="ARBA00022989"/>
    </source>
</evidence>
<dbReference type="Gene3D" id="3.40.50.300">
    <property type="entry name" value="P-loop containing nucleotide triphosphate hydrolases"/>
    <property type="match status" value="1"/>
</dbReference>
<keyword evidence="3 5" id="KW-1133">Transmembrane helix</keyword>
<evidence type="ECO:0000313" key="7">
    <source>
        <dbReference type="EMBL" id="QCK16332.1"/>
    </source>
</evidence>
<dbReference type="SUPFAM" id="SSF90123">
    <property type="entry name" value="ABC transporter transmembrane region"/>
    <property type="match status" value="1"/>
</dbReference>
<proteinExistence type="predicted"/>
<comment type="subcellular location">
    <subcellularLocation>
        <location evidence="1">Cell membrane</location>
        <topology evidence="1">Multi-pass membrane protein</topology>
    </subcellularLocation>
</comment>
<feature type="transmembrane region" description="Helical" evidence="5">
    <location>
        <begin position="62"/>
        <end position="79"/>
    </location>
</feature>
<dbReference type="PANTHER" id="PTHR43394">
    <property type="entry name" value="ATP-DEPENDENT PERMEASE MDL1, MITOCHONDRIAL"/>
    <property type="match status" value="1"/>
</dbReference>
<dbReference type="GO" id="GO:0015421">
    <property type="term" value="F:ABC-type oligopeptide transporter activity"/>
    <property type="evidence" value="ECO:0007669"/>
    <property type="project" value="TreeGrafter"/>
</dbReference>
<evidence type="ECO:0000259" key="6">
    <source>
        <dbReference type="PROSITE" id="PS50929"/>
    </source>
</evidence>
<keyword evidence="4 5" id="KW-0472">Membrane</keyword>
<dbReference type="AlphaFoldDB" id="A0A4D7JUS2"/>
<dbReference type="PROSITE" id="PS50929">
    <property type="entry name" value="ABC_TM1F"/>
    <property type="match status" value="1"/>
</dbReference>
<keyword evidence="8" id="KW-1185">Reference proteome</keyword>
<reference evidence="7 8" key="1">
    <citation type="submission" date="2018-04" db="EMBL/GenBank/DDBJ databases">
        <title>Complete genome uncultured novel isolate.</title>
        <authorList>
            <person name="Merlino G."/>
        </authorList>
    </citation>
    <scope>NUCLEOTIDE SEQUENCE [LARGE SCALE GENOMIC DNA]</scope>
    <source>
        <strain evidence="8">R1DC9</strain>
    </source>
</reference>
<accession>A0A4D7JUS2</accession>
<dbReference type="InterPro" id="IPR039421">
    <property type="entry name" value="Type_1_exporter"/>
</dbReference>
<feature type="transmembrane region" description="Helical" evidence="5">
    <location>
        <begin position="163"/>
        <end position="181"/>
    </location>
</feature>
<dbReference type="EMBL" id="CP028923">
    <property type="protein sequence ID" value="QCK16332.1"/>
    <property type="molecule type" value="Genomic_DNA"/>
</dbReference>
<dbReference type="KEGG" id="fpf:DCC35_17120"/>
<keyword evidence="2 5" id="KW-0812">Transmembrane</keyword>
<dbReference type="OrthoDB" id="311344at2"/>
<dbReference type="GO" id="GO:0005524">
    <property type="term" value="F:ATP binding"/>
    <property type="evidence" value="ECO:0007669"/>
    <property type="project" value="InterPro"/>
</dbReference>
<dbReference type="Gene3D" id="1.20.1560.10">
    <property type="entry name" value="ABC transporter type 1, transmembrane domain"/>
    <property type="match status" value="1"/>
</dbReference>
<evidence type="ECO:0000256" key="4">
    <source>
        <dbReference type="ARBA" id="ARBA00023136"/>
    </source>
</evidence>
<sequence>MDGNKTTKLAFKRFFRLIKNDKENILRIYMYAFFQGIVYLSLPLGIQAIINLIMARQVTTSWILLVLLVLVGLLVHGWLQVKQMYITESIQQKIFTRSAFELTYRIPHWEPEHIKKNYPPELVNRFFDTINIQKGFSKLLFDFTTAALQILFGLLLLGLYHPIFLAISIILFGGLLLVWRFTGEKGLRSSLDESDYKYKTAFWLQEVARTKEVFYDQNAGKRAFNRTDDYVSNYLDSRNQHFKVLVKQFYSLLTLKILIAGLLLIPGGLLVINDSMNLGQFVAGEIIIIMLMNAVEKLILSMETLYDTLTASEKLGKLVDIPLIDEKSQERTGRGSFTLNIFDTENKKKSSLNIRKGQKIKIKLPHESDIQNVSFTIEQNVKSPFRIGLLNSTENIFDGTLRQNVSIYEELDDSEIIALLKKCGYKFKMDEEATCSKHIQPKGTNIDFESRHAIIAARCLSMNPEIICWNEDTFHEEFLTEELMEYIILNDIPLAVVTKKEHLKFEGYDFDKLYSWPKDFSPAELLNI</sequence>
<protein>
    <recommendedName>
        <fullName evidence="6">ABC transmembrane type-1 domain-containing protein</fullName>
    </recommendedName>
</protein>
<name>A0A4D7JUS2_9BACT</name>